<organism evidence="1 2">
    <name type="scientific">Salinicoccus cyprini</name>
    <dbReference type="NCBI Taxonomy" id="2493691"/>
    <lineage>
        <taxon>Bacteria</taxon>
        <taxon>Bacillati</taxon>
        <taxon>Bacillota</taxon>
        <taxon>Bacilli</taxon>
        <taxon>Bacillales</taxon>
        <taxon>Staphylococcaceae</taxon>
        <taxon>Salinicoccus</taxon>
    </lineage>
</organism>
<dbReference type="Gene3D" id="3.30.2310.20">
    <property type="entry name" value="RelE-like"/>
    <property type="match status" value="1"/>
</dbReference>
<reference evidence="1 2" key="1">
    <citation type="submission" date="2019-07" db="EMBL/GenBank/DDBJ databases">
        <title>Salinicoccus cyprini sp. nov., isolated from gastro-intestinal tract of mirror carp, Cyprinus carpio var. specularis, collected from Gobind Sagar Reservoir, Himachal Pradesh, India.</title>
        <authorList>
            <person name="Talwar C."/>
            <person name="Singh A.K."/>
            <person name="Lal R."/>
            <person name="Negi R.K."/>
        </authorList>
    </citation>
    <scope>NUCLEOTIDE SEQUENCE [LARGE SCALE GENOMIC DNA]</scope>
    <source>
        <strain evidence="1 2">CT19</strain>
    </source>
</reference>
<dbReference type="Proteomes" id="UP000315103">
    <property type="component" value="Unassembled WGS sequence"/>
</dbReference>
<proteinExistence type="predicted"/>
<protein>
    <submittedName>
        <fullName evidence="1">Addiction module toxin RelE</fullName>
    </submittedName>
</protein>
<dbReference type="EMBL" id="VMSJ01000003">
    <property type="protein sequence ID" value="TVT27718.1"/>
    <property type="molecule type" value="Genomic_DNA"/>
</dbReference>
<dbReference type="InterPro" id="IPR035093">
    <property type="entry name" value="RelE/ParE_toxin_dom_sf"/>
</dbReference>
<evidence type="ECO:0000313" key="1">
    <source>
        <dbReference type="EMBL" id="TVT27718.1"/>
    </source>
</evidence>
<keyword evidence="2" id="KW-1185">Reference proteome</keyword>
<dbReference type="OrthoDB" id="2167761at2"/>
<dbReference type="RefSeq" id="WP_145288603.1">
    <property type="nucleotide sequence ID" value="NZ_VMSJ01000003.1"/>
</dbReference>
<accession>A0A558ATX6</accession>
<dbReference type="AlphaFoldDB" id="A0A558ATX6"/>
<name>A0A558ATX6_9STAP</name>
<dbReference type="SUPFAM" id="SSF143011">
    <property type="entry name" value="RelE-like"/>
    <property type="match status" value="1"/>
</dbReference>
<gene>
    <name evidence="1" type="ORF">FO441_08405</name>
</gene>
<sequence length="104" mass="12131">MAQVYFWEEAERDYKKLDGTMKRWVEAAEARLIVRGSEIGKDPGNTHYSKLAGFKELKNHKIGIRLIFKVSSEGNIEIIEIVAIGKREDEKIFRTAENRRKKHL</sequence>
<evidence type="ECO:0000313" key="2">
    <source>
        <dbReference type="Proteomes" id="UP000315103"/>
    </source>
</evidence>
<comment type="caution">
    <text evidence="1">The sequence shown here is derived from an EMBL/GenBank/DDBJ whole genome shotgun (WGS) entry which is preliminary data.</text>
</comment>